<evidence type="ECO:0000313" key="2">
    <source>
        <dbReference type="Proteomes" id="UP000828384"/>
    </source>
</evidence>
<accession>A0AAE9C7H3</accession>
<name>A0AAE9C7H3_9CAUD</name>
<organism evidence="1 2">
    <name type="scientific">Pantoea phage PdC23</name>
    <dbReference type="NCBI Taxonomy" id="2894356"/>
    <lineage>
        <taxon>Viruses</taxon>
        <taxon>Duplodnaviria</taxon>
        <taxon>Heunggongvirae</taxon>
        <taxon>Uroviricota</taxon>
        <taxon>Caudoviricetes</taxon>
        <taxon>Felixviridae</taxon>
        <taxon>Certevirus</taxon>
        <taxon>Certevirus C23</taxon>
    </lineage>
</organism>
<dbReference type="Gene3D" id="2.115.10.20">
    <property type="entry name" value="Glycosyl hydrolase domain, family 43"/>
    <property type="match status" value="1"/>
</dbReference>
<dbReference type="EMBL" id="OL396571">
    <property type="protein sequence ID" value="UGC97737.1"/>
    <property type="molecule type" value="Genomic_DNA"/>
</dbReference>
<reference evidence="1" key="1">
    <citation type="journal article" date="2022" name="Curr. Microbiol.">
        <title>Isolation, Characterization, and Comparative Genomic Analysis of vB_Pd_C23, a Novel Bacteriophage of Pantoea dispersa.</title>
        <authorList>
            <person name="Grami E."/>
            <person name="Laadouze I."/>
            <person name="Ben Tiba S."/>
            <person name="Hafiane A."/>
            <person name="Sealey K.S."/>
            <person name="Saidi N."/>
        </authorList>
    </citation>
    <scope>NUCLEOTIDE SEQUENCE</scope>
</reference>
<dbReference type="InterPro" id="IPR023296">
    <property type="entry name" value="Glyco_hydro_beta-prop_sf"/>
</dbReference>
<sequence>MLLLAANNAKSVLAAGIAATDLSLTVAPGAASLFPVPVSGTSYFMLTIVDALTGTQREVVQVTGVSGSTFTIVRAQEGTTARAWSGNDIVANLFTAGTFNRVAQIDSSGVLNNVTGIGELDTPVDTASGGTGVDNIDDIPDALNLVPFKGLPKDTFLFANFRSQNDVGVYFSTSNNGYQFATLSDSQMKINGSSDTVGGRDPSQLWIDGRLSMGVTAYVIGTYDTTIYRTTDGKNYTRNLVNFGSSPIGSATTPAPGATHACNQIWGPYLFMDGDTLYCGITLPYGADFVDINGNTIPDFRQYIATCTNIETLTFSTPVLITQTGNTQCQIDGVYYKIGSTWHLFTKNDYNKNIEHWTSSTLMGPYTKATNNPITAVQCEAPCLVQRQSSLPKYILYADDYVNASYVYTESADLVTWTAPTNIGTDRTTRHGSVINTSTLDKASQTVIAGMMQPRVPYTFRPQLISATNATFSPRDGWTYYITGTSQYTLTITELGAMSFKILIASQSAQAQVTIAVSTYFDGLPGNQPLILNGAQNGNKVVTFYKLNNKYVCDAPNATSSQLIQLSTITGFPTITQLVPIPGALYGTNGTSTYSSTTTISDVSPNFPDGTNFYLQVRSVTTSPANGTIQLSSSANVNVPSAGVTITPSALRVYEVRKMGGQWQLMT</sequence>
<evidence type="ECO:0000313" key="1">
    <source>
        <dbReference type="EMBL" id="UGC97737.1"/>
    </source>
</evidence>
<protein>
    <submittedName>
        <fullName evidence="1">Tail fiber protein</fullName>
    </submittedName>
</protein>
<dbReference type="SUPFAM" id="SSF75005">
    <property type="entry name" value="Arabinanase/levansucrase/invertase"/>
    <property type="match status" value="1"/>
</dbReference>
<gene>
    <name evidence="1" type="ORF">pdc_024</name>
</gene>
<dbReference type="Proteomes" id="UP000828384">
    <property type="component" value="Segment"/>
</dbReference>
<keyword evidence="2" id="KW-1185">Reference proteome</keyword>
<proteinExistence type="predicted"/>